<sequence length="179" mass="20706">MASGFEVVGLALAIFPLLVEGLKFYKEHKGHARDFIQYRRVLRQIRFLESISVYYGLGAHEILEMVKDPQDARWRRKILFDEDSTRESSVTVFMETVEDMNEVLIKIQDLVGLRGNAQVSDDRVGSRFSGRRLPNFRRQPAMLDKSTLRRQWDKVALVLGENDIKGHLERARGLNIFLA</sequence>
<evidence type="ECO:0000313" key="3">
    <source>
        <dbReference type="Proteomes" id="UP001149163"/>
    </source>
</evidence>
<dbReference type="GeneID" id="81423255"/>
<feature type="signal peptide" evidence="1">
    <location>
        <begin position="1"/>
        <end position="21"/>
    </location>
</feature>
<protein>
    <recommendedName>
        <fullName evidence="4">Prion-inhibition and propagation HeLo domain-containing protein</fullName>
    </recommendedName>
</protein>
<dbReference type="OrthoDB" id="3565018at2759"/>
<comment type="caution">
    <text evidence="2">The sequence shown here is derived from an EMBL/GenBank/DDBJ whole genome shotgun (WGS) entry which is preliminary data.</text>
</comment>
<evidence type="ECO:0000313" key="2">
    <source>
        <dbReference type="EMBL" id="KAJ5176077.1"/>
    </source>
</evidence>
<feature type="chain" id="PRO_5040784525" description="Prion-inhibition and propagation HeLo domain-containing protein" evidence="1">
    <location>
        <begin position="22"/>
        <end position="179"/>
    </location>
</feature>
<organism evidence="2 3">
    <name type="scientific">Penicillium canariense</name>
    <dbReference type="NCBI Taxonomy" id="189055"/>
    <lineage>
        <taxon>Eukaryota</taxon>
        <taxon>Fungi</taxon>
        <taxon>Dikarya</taxon>
        <taxon>Ascomycota</taxon>
        <taxon>Pezizomycotina</taxon>
        <taxon>Eurotiomycetes</taxon>
        <taxon>Eurotiomycetidae</taxon>
        <taxon>Eurotiales</taxon>
        <taxon>Aspergillaceae</taxon>
        <taxon>Penicillium</taxon>
    </lineage>
</organism>
<gene>
    <name evidence="2" type="ORF">N7482_001954</name>
</gene>
<proteinExistence type="predicted"/>
<dbReference type="EMBL" id="JAPQKN010000001">
    <property type="protein sequence ID" value="KAJ5176077.1"/>
    <property type="molecule type" value="Genomic_DNA"/>
</dbReference>
<keyword evidence="3" id="KW-1185">Reference proteome</keyword>
<dbReference type="RefSeq" id="XP_056547685.1">
    <property type="nucleotide sequence ID" value="XM_056684079.1"/>
</dbReference>
<reference evidence="2" key="2">
    <citation type="journal article" date="2023" name="IMA Fungus">
        <title>Comparative genomic study of the Penicillium genus elucidates a diverse pangenome and 15 lateral gene transfer events.</title>
        <authorList>
            <person name="Petersen C."/>
            <person name="Sorensen T."/>
            <person name="Nielsen M.R."/>
            <person name="Sondergaard T.E."/>
            <person name="Sorensen J.L."/>
            <person name="Fitzpatrick D.A."/>
            <person name="Frisvad J.C."/>
            <person name="Nielsen K.L."/>
        </authorList>
    </citation>
    <scope>NUCLEOTIDE SEQUENCE</scope>
    <source>
        <strain evidence="2">IBT 26290</strain>
    </source>
</reference>
<name>A0A9W9IGM6_9EURO</name>
<evidence type="ECO:0000256" key="1">
    <source>
        <dbReference type="SAM" id="SignalP"/>
    </source>
</evidence>
<evidence type="ECO:0008006" key="4">
    <source>
        <dbReference type="Google" id="ProtNLM"/>
    </source>
</evidence>
<reference evidence="2" key="1">
    <citation type="submission" date="2022-11" db="EMBL/GenBank/DDBJ databases">
        <authorList>
            <person name="Petersen C."/>
        </authorList>
    </citation>
    <scope>NUCLEOTIDE SEQUENCE</scope>
    <source>
        <strain evidence="2">IBT 26290</strain>
    </source>
</reference>
<accession>A0A9W9IGM6</accession>
<keyword evidence="1" id="KW-0732">Signal</keyword>
<dbReference type="Proteomes" id="UP001149163">
    <property type="component" value="Unassembled WGS sequence"/>
</dbReference>
<dbReference type="AlphaFoldDB" id="A0A9W9IGM6"/>